<evidence type="ECO:0000313" key="2">
    <source>
        <dbReference type="Proteomes" id="UP000499080"/>
    </source>
</evidence>
<reference evidence="1 2" key="1">
    <citation type="journal article" date="2019" name="Sci. Rep.">
        <title>Orb-weaving spider Araneus ventricosus genome elucidates the spidroin gene catalogue.</title>
        <authorList>
            <person name="Kono N."/>
            <person name="Nakamura H."/>
            <person name="Ohtoshi R."/>
            <person name="Moran D.A.P."/>
            <person name="Shinohara A."/>
            <person name="Yoshida Y."/>
            <person name="Fujiwara M."/>
            <person name="Mori M."/>
            <person name="Tomita M."/>
            <person name="Arakawa K."/>
        </authorList>
    </citation>
    <scope>NUCLEOTIDE SEQUENCE [LARGE SCALE GENOMIC DNA]</scope>
</reference>
<keyword evidence="2" id="KW-1185">Reference proteome</keyword>
<gene>
    <name evidence="1" type="ORF">AVEN_185987_1</name>
</gene>
<evidence type="ECO:0000313" key="1">
    <source>
        <dbReference type="EMBL" id="GBM98463.1"/>
    </source>
</evidence>
<organism evidence="1 2">
    <name type="scientific">Araneus ventricosus</name>
    <name type="common">Orbweaver spider</name>
    <name type="synonym">Epeira ventricosa</name>
    <dbReference type="NCBI Taxonomy" id="182803"/>
    <lineage>
        <taxon>Eukaryota</taxon>
        <taxon>Metazoa</taxon>
        <taxon>Ecdysozoa</taxon>
        <taxon>Arthropoda</taxon>
        <taxon>Chelicerata</taxon>
        <taxon>Arachnida</taxon>
        <taxon>Araneae</taxon>
        <taxon>Araneomorphae</taxon>
        <taxon>Entelegynae</taxon>
        <taxon>Araneoidea</taxon>
        <taxon>Araneidae</taxon>
        <taxon>Araneus</taxon>
    </lineage>
</organism>
<dbReference type="AlphaFoldDB" id="A0A4Y2K6V8"/>
<sequence length="136" mass="15385">MGQNAIPLPEAITATVPVDGHGTKNGQNATTAISNHWMGRRIDKTPYPFLKPLHYVPVGWNGRSNGQNRHYQPTFVSGGWTWAKQRTERHLAKLLYQLDGHVKKHRGRTPIPLFLKPLQILISLDGHGKKQRDRTP</sequence>
<proteinExistence type="predicted"/>
<comment type="caution">
    <text evidence="1">The sequence shown here is derived from an EMBL/GenBank/DDBJ whole genome shotgun (WGS) entry which is preliminary data.</text>
</comment>
<name>A0A4Y2K6V8_ARAVE</name>
<accession>A0A4Y2K6V8</accession>
<dbReference type="Proteomes" id="UP000499080">
    <property type="component" value="Unassembled WGS sequence"/>
</dbReference>
<protein>
    <submittedName>
        <fullName evidence="1">Uncharacterized protein</fullName>
    </submittedName>
</protein>
<dbReference type="EMBL" id="BGPR01004324">
    <property type="protein sequence ID" value="GBM98463.1"/>
    <property type="molecule type" value="Genomic_DNA"/>
</dbReference>